<protein>
    <submittedName>
        <fullName evidence="6">MurR/RpiR family transcriptional regulator</fullName>
    </submittedName>
</protein>
<keyword evidence="2" id="KW-0238">DNA-binding</keyword>
<sequence length="261" mass="29910">MKIEDLVKHNLNRLNDTDLIVWRYIYAHLDTCCYISIYDLAEACHVSRTTVMRFAKKLGFDGFSDLKALLKMEYAKPQDKPTQTIAEATTALCKAIGEEIAKQDFERVNRLMHRARRVFVFASGLVQRNIANELTRLFLQTNQYLYTIYGPDEFRITMENATNDDLFVIISLSGESDRVVDFAQTLHTKGVPLISMTRLQSNSLANLSTENLYVTPRALPVASKRPYESTLAFFLMVEIWFVSYTQFLAEQDSDGDDLCVN</sequence>
<evidence type="ECO:0000259" key="5">
    <source>
        <dbReference type="PROSITE" id="PS51464"/>
    </source>
</evidence>
<organism evidence="6 7">
    <name type="scientific">Selenomonas ruminantium</name>
    <dbReference type="NCBI Taxonomy" id="971"/>
    <lineage>
        <taxon>Bacteria</taxon>
        <taxon>Bacillati</taxon>
        <taxon>Bacillota</taxon>
        <taxon>Negativicutes</taxon>
        <taxon>Selenomonadales</taxon>
        <taxon>Selenomonadaceae</taxon>
        <taxon>Selenomonas</taxon>
    </lineage>
</organism>
<feature type="domain" description="SIS" evidence="5">
    <location>
        <begin position="108"/>
        <end position="247"/>
    </location>
</feature>
<evidence type="ECO:0000313" key="7">
    <source>
        <dbReference type="Proteomes" id="UP000761380"/>
    </source>
</evidence>
<dbReference type="GO" id="GO:0003700">
    <property type="term" value="F:DNA-binding transcription factor activity"/>
    <property type="evidence" value="ECO:0007669"/>
    <property type="project" value="InterPro"/>
</dbReference>
<dbReference type="InterPro" id="IPR036388">
    <property type="entry name" value="WH-like_DNA-bd_sf"/>
</dbReference>
<name>A0A927WH70_SELRU</name>
<gene>
    <name evidence="6" type="ORF">E7201_01270</name>
</gene>
<evidence type="ECO:0000256" key="2">
    <source>
        <dbReference type="ARBA" id="ARBA00023125"/>
    </source>
</evidence>
<dbReference type="InterPro" id="IPR001347">
    <property type="entry name" value="SIS_dom"/>
</dbReference>
<dbReference type="InterPro" id="IPR009057">
    <property type="entry name" value="Homeodomain-like_sf"/>
</dbReference>
<reference evidence="6" key="1">
    <citation type="submission" date="2019-04" db="EMBL/GenBank/DDBJ databases">
        <title>Evolution of Biomass-Degrading Anaerobic Consortia Revealed by Metagenomics.</title>
        <authorList>
            <person name="Peng X."/>
        </authorList>
    </citation>
    <scope>NUCLEOTIDE SEQUENCE</scope>
    <source>
        <strain evidence="6">SIG240</strain>
    </source>
</reference>
<evidence type="ECO:0000259" key="4">
    <source>
        <dbReference type="PROSITE" id="PS51071"/>
    </source>
</evidence>
<dbReference type="Gene3D" id="1.10.10.10">
    <property type="entry name" value="Winged helix-like DNA-binding domain superfamily/Winged helix DNA-binding domain"/>
    <property type="match status" value="1"/>
</dbReference>
<evidence type="ECO:0000256" key="1">
    <source>
        <dbReference type="ARBA" id="ARBA00023015"/>
    </source>
</evidence>
<evidence type="ECO:0000256" key="3">
    <source>
        <dbReference type="ARBA" id="ARBA00023163"/>
    </source>
</evidence>
<dbReference type="EMBL" id="SVBY01000005">
    <property type="protein sequence ID" value="MBE6091802.1"/>
    <property type="molecule type" value="Genomic_DNA"/>
</dbReference>
<dbReference type="GO" id="GO:1901135">
    <property type="term" value="P:carbohydrate derivative metabolic process"/>
    <property type="evidence" value="ECO:0007669"/>
    <property type="project" value="InterPro"/>
</dbReference>
<dbReference type="SUPFAM" id="SSF53697">
    <property type="entry name" value="SIS domain"/>
    <property type="match status" value="1"/>
</dbReference>
<proteinExistence type="predicted"/>
<dbReference type="Pfam" id="PF01380">
    <property type="entry name" value="SIS"/>
    <property type="match status" value="1"/>
</dbReference>
<dbReference type="InterPro" id="IPR046348">
    <property type="entry name" value="SIS_dom_sf"/>
</dbReference>
<dbReference type="PROSITE" id="PS51071">
    <property type="entry name" value="HTH_RPIR"/>
    <property type="match status" value="1"/>
</dbReference>
<feature type="domain" description="HTH rpiR-type" evidence="4">
    <location>
        <begin position="1"/>
        <end position="77"/>
    </location>
</feature>
<dbReference type="CDD" id="cd05013">
    <property type="entry name" value="SIS_RpiR"/>
    <property type="match status" value="1"/>
</dbReference>
<dbReference type="PROSITE" id="PS51464">
    <property type="entry name" value="SIS"/>
    <property type="match status" value="1"/>
</dbReference>
<dbReference type="SUPFAM" id="SSF46689">
    <property type="entry name" value="Homeodomain-like"/>
    <property type="match status" value="1"/>
</dbReference>
<dbReference type="Gene3D" id="3.40.50.10490">
    <property type="entry name" value="Glucose-6-phosphate isomerase like protein, domain 1"/>
    <property type="match status" value="1"/>
</dbReference>
<keyword evidence="3" id="KW-0804">Transcription</keyword>
<accession>A0A927WH70</accession>
<dbReference type="PANTHER" id="PTHR30514:SF1">
    <property type="entry name" value="HTH-TYPE TRANSCRIPTIONAL REGULATOR HEXR-RELATED"/>
    <property type="match status" value="1"/>
</dbReference>
<dbReference type="GO" id="GO:0097367">
    <property type="term" value="F:carbohydrate derivative binding"/>
    <property type="evidence" value="ECO:0007669"/>
    <property type="project" value="InterPro"/>
</dbReference>
<evidence type="ECO:0000313" key="6">
    <source>
        <dbReference type="EMBL" id="MBE6091802.1"/>
    </source>
</evidence>
<dbReference type="Proteomes" id="UP000761380">
    <property type="component" value="Unassembled WGS sequence"/>
</dbReference>
<keyword evidence="1" id="KW-0805">Transcription regulation</keyword>
<dbReference type="InterPro" id="IPR000281">
    <property type="entry name" value="HTH_RpiR"/>
</dbReference>
<dbReference type="Pfam" id="PF01418">
    <property type="entry name" value="HTH_6"/>
    <property type="match status" value="1"/>
</dbReference>
<dbReference type="InterPro" id="IPR035472">
    <property type="entry name" value="RpiR-like_SIS"/>
</dbReference>
<comment type="caution">
    <text evidence="6">The sequence shown here is derived from an EMBL/GenBank/DDBJ whole genome shotgun (WGS) entry which is preliminary data.</text>
</comment>
<dbReference type="InterPro" id="IPR047640">
    <property type="entry name" value="RpiR-like"/>
</dbReference>
<dbReference type="AlphaFoldDB" id="A0A927WH70"/>
<dbReference type="GO" id="GO:0003677">
    <property type="term" value="F:DNA binding"/>
    <property type="evidence" value="ECO:0007669"/>
    <property type="project" value="UniProtKB-KW"/>
</dbReference>
<dbReference type="PANTHER" id="PTHR30514">
    <property type="entry name" value="GLUCOKINASE"/>
    <property type="match status" value="1"/>
</dbReference>